<dbReference type="InterPro" id="IPR052159">
    <property type="entry name" value="Competence_DNA_uptake"/>
</dbReference>
<organism evidence="8 9">
    <name type="scientific">Neobacillus massiliamazoniensis</name>
    <dbReference type="NCBI Taxonomy" id="1499688"/>
    <lineage>
        <taxon>Bacteria</taxon>
        <taxon>Bacillati</taxon>
        <taxon>Bacillota</taxon>
        <taxon>Bacilli</taxon>
        <taxon>Bacillales</taxon>
        <taxon>Bacillaceae</taxon>
        <taxon>Neobacillus</taxon>
    </lineage>
</organism>
<dbReference type="NCBIfam" id="TIGR00360">
    <property type="entry name" value="ComEC_N-term"/>
    <property type="match status" value="1"/>
</dbReference>
<name>A0A0U1P251_9BACI</name>
<keyword evidence="4 6" id="KW-1133">Transmembrane helix</keyword>
<dbReference type="PANTHER" id="PTHR30619">
    <property type="entry name" value="DNA INTERNALIZATION/COMPETENCE PROTEIN COMEC/REC2"/>
    <property type="match status" value="1"/>
</dbReference>
<feature type="transmembrane region" description="Helical" evidence="6">
    <location>
        <begin position="269"/>
        <end position="298"/>
    </location>
</feature>
<dbReference type="Proteomes" id="UP000199087">
    <property type="component" value="Unassembled WGS sequence"/>
</dbReference>
<feature type="transmembrane region" description="Helical" evidence="6">
    <location>
        <begin position="487"/>
        <end position="504"/>
    </location>
</feature>
<dbReference type="Pfam" id="PF13567">
    <property type="entry name" value="DUF4131"/>
    <property type="match status" value="1"/>
</dbReference>
<dbReference type="SUPFAM" id="SSF56281">
    <property type="entry name" value="Metallo-hydrolase/oxidoreductase"/>
    <property type="match status" value="1"/>
</dbReference>
<dbReference type="InterPro" id="IPR036866">
    <property type="entry name" value="RibonucZ/Hydroxyglut_hydro"/>
</dbReference>
<dbReference type="EMBL" id="CVRB01000004">
    <property type="protein sequence ID" value="CRK84208.1"/>
    <property type="molecule type" value="Genomic_DNA"/>
</dbReference>
<evidence type="ECO:0000313" key="9">
    <source>
        <dbReference type="Proteomes" id="UP000199087"/>
    </source>
</evidence>
<evidence type="ECO:0000313" key="8">
    <source>
        <dbReference type="EMBL" id="CRK84208.1"/>
    </source>
</evidence>
<dbReference type="InterPro" id="IPR035681">
    <property type="entry name" value="ComA-like_MBL"/>
</dbReference>
<dbReference type="InterPro" id="IPR004477">
    <property type="entry name" value="ComEC_N"/>
</dbReference>
<dbReference type="Pfam" id="PF00753">
    <property type="entry name" value="Lactamase_B"/>
    <property type="match status" value="1"/>
</dbReference>
<evidence type="ECO:0000256" key="4">
    <source>
        <dbReference type="ARBA" id="ARBA00022989"/>
    </source>
</evidence>
<feature type="transmembrane region" description="Helical" evidence="6">
    <location>
        <begin position="7"/>
        <end position="40"/>
    </location>
</feature>
<dbReference type="AlphaFoldDB" id="A0A0U1P251"/>
<keyword evidence="5 6" id="KW-0472">Membrane</keyword>
<sequence length="775" mass="87725">MNGKMFYLAIAAFLGILCSLSSWILFSFLSLLYLFFLFTFKQFKKFHLLLVIGAIFLFFLTGHKAVSKNHTIIPESATHFSLEYSQDAKIDGDLLQVMATDTRYKEKLLVRYKLKSESEKNVLKNKDFYGCVCKVAGTLAKPAIAKNPNGFNYRNYLVTKQIFWMVESQESPLQACSPNKPSFLTMLKQVRFSGIQYLEHHFPPEIASLSAALIFGDRSLLSPDLLNDYQKSGIVHLLAISGLHVSLLVGMVFYIGIRIGLTRQFMTNFLLMILPIYVILTGASSSVIRASLMIFLILITVKWKKNIKLFPIDAISLAFMLYLLFAPFVLYDVGFQLSFSVSLGIILSAPSILKQYQKNSSRMIVTSIIAQLAAFPILLYHYFEISLISTVANLLYIPLFSFLYLPGLYILFLAQLIFGKTPEIILDVFTKIIYLSNHLIEQLANLPFAHFIPGRPNGLFLILYVLVIMAIFLIWEAGHYSKKVEHLLLLSFFLFSFQAGWNFFNPFGEVTMIDVGQGDCILIHLPNGKGNYLIDTGGVMNFNEEQWRKRTKPFEVGRDVVVPYLKGKGITTIDKLILTHGDMDHIGGAISIIKELKVKQILFPDVLEISPTERLIMEEAKTKGISVSKVSEGDQWKSDNAYFYILSPEKTFKGERNRGSISLLAKVGGLTWFSAGDLDQIGEENVIKKYPHLTVDVLKAGHHGSKTSSAESFIQQIMPKVALISVGEKNHFGHPHQEVLERMKKTNTLIFRTDQQGAITYRFYQEKGTFFPYLP</sequence>
<feature type="domain" description="Metallo-beta-lactamase" evidence="7">
    <location>
        <begin position="517"/>
        <end position="728"/>
    </location>
</feature>
<keyword evidence="9" id="KW-1185">Reference proteome</keyword>
<evidence type="ECO:0000256" key="5">
    <source>
        <dbReference type="ARBA" id="ARBA00023136"/>
    </source>
</evidence>
<dbReference type="RefSeq" id="WP_090637646.1">
    <property type="nucleotide sequence ID" value="NZ_CVRB01000004.1"/>
</dbReference>
<dbReference type="SMART" id="SM00849">
    <property type="entry name" value="Lactamase_B"/>
    <property type="match status" value="1"/>
</dbReference>
<feature type="transmembrane region" description="Helical" evidence="6">
    <location>
        <begin position="458"/>
        <end position="475"/>
    </location>
</feature>
<evidence type="ECO:0000259" key="7">
    <source>
        <dbReference type="SMART" id="SM00849"/>
    </source>
</evidence>
<dbReference type="Gene3D" id="3.60.15.10">
    <property type="entry name" value="Ribonuclease Z/Hydroxyacylglutathione hydrolase-like"/>
    <property type="match status" value="1"/>
</dbReference>
<dbReference type="OrthoDB" id="9761531at2"/>
<evidence type="ECO:0000256" key="2">
    <source>
        <dbReference type="ARBA" id="ARBA00022475"/>
    </source>
</evidence>
<evidence type="ECO:0000256" key="3">
    <source>
        <dbReference type="ARBA" id="ARBA00022692"/>
    </source>
</evidence>
<reference evidence="9" key="1">
    <citation type="submission" date="2015-05" db="EMBL/GenBank/DDBJ databases">
        <authorList>
            <person name="Urmite Genomes"/>
        </authorList>
    </citation>
    <scope>NUCLEOTIDE SEQUENCE [LARGE SCALE GENOMIC DNA]</scope>
    <source>
        <strain evidence="9">LF1</strain>
    </source>
</reference>
<feature type="transmembrane region" description="Helical" evidence="6">
    <location>
        <begin position="395"/>
        <end position="419"/>
    </location>
</feature>
<gene>
    <name evidence="8" type="primary">comEC</name>
    <name evidence="8" type="ORF">BN000_04210</name>
</gene>
<comment type="subcellular location">
    <subcellularLocation>
        <location evidence="1">Cell membrane</location>
        <topology evidence="1">Multi-pass membrane protein</topology>
    </subcellularLocation>
</comment>
<dbReference type="InterPro" id="IPR001279">
    <property type="entry name" value="Metallo-B-lactamas"/>
</dbReference>
<dbReference type="InterPro" id="IPR025405">
    <property type="entry name" value="DUF4131"/>
</dbReference>
<dbReference type="InterPro" id="IPR004797">
    <property type="entry name" value="Competence_ComEC/Rec2"/>
</dbReference>
<keyword evidence="3 6" id="KW-0812">Transmembrane</keyword>
<dbReference type="STRING" id="1499688.BN000_04210"/>
<evidence type="ECO:0000256" key="6">
    <source>
        <dbReference type="SAM" id="Phobius"/>
    </source>
</evidence>
<keyword evidence="2" id="KW-1003">Cell membrane</keyword>
<dbReference type="GO" id="GO:0030420">
    <property type="term" value="P:establishment of competence for transformation"/>
    <property type="evidence" value="ECO:0007669"/>
    <property type="project" value="InterPro"/>
</dbReference>
<feature type="transmembrane region" description="Helical" evidence="6">
    <location>
        <begin position="234"/>
        <end position="257"/>
    </location>
</feature>
<protein>
    <submittedName>
        <fullName evidence="8">ComE operon protein</fullName>
    </submittedName>
</protein>
<dbReference type="GO" id="GO:0005886">
    <property type="term" value="C:plasma membrane"/>
    <property type="evidence" value="ECO:0007669"/>
    <property type="project" value="UniProtKB-SubCell"/>
</dbReference>
<feature type="transmembrane region" description="Helical" evidence="6">
    <location>
        <begin position="46"/>
        <end position="66"/>
    </location>
</feature>
<feature type="transmembrane region" description="Helical" evidence="6">
    <location>
        <begin position="310"/>
        <end position="329"/>
    </location>
</feature>
<dbReference type="PANTHER" id="PTHR30619:SF1">
    <property type="entry name" value="RECOMBINATION PROTEIN 2"/>
    <property type="match status" value="1"/>
</dbReference>
<dbReference type="Pfam" id="PF03772">
    <property type="entry name" value="Competence"/>
    <property type="match status" value="1"/>
</dbReference>
<feature type="transmembrane region" description="Helical" evidence="6">
    <location>
        <begin position="365"/>
        <end position="383"/>
    </location>
</feature>
<dbReference type="CDD" id="cd07731">
    <property type="entry name" value="ComA-like_MBL-fold"/>
    <property type="match status" value="1"/>
</dbReference>
<dbReference type="NCBIfam" id="TIGR00361">
    <property type="entry name" value="ComEC_Rec2"/>
    <property type="match status" value="1"/>
</dbReference>
<accession>A0A0U1P251</accession>
<evidence type="ECO:0000256" key="1">
    <source>
        <dbReference type="ARBA" id="ARBA00004651"/>
    </source>
</evidence>
<proteinExistence type="predicted"/>